<dbReference type="RefSeq" id="WP_093258044.1">
    <property type="nucleotide sequence ID" value="NZ_FNKK01000002.1"/>
</dbReference>
<dbReference type="CDD" id="cd00377">
    <property type="entry name" value="ICL_PEPM"/>
    <property type="match status" value="1"/>
</dbReference>
<dbReference type="Gene3D" id="3.20.20.60">
    <property type="entry name" value="Phosphoenolpyruvate-binding domains"/>
    <property type="match status" value="1"/>
</dbReference>
<reference evidence="1 2" key="1">
    <citation type="submission" date="2016-10" db="EMBL/GenBank/DDBJ databases">
        <authorList>
            <person name="de Groot N.N."/>
        </authorList>
    </citation>
    <scope>NUCLEOTIDE SEQUENCE [LARGE SCALE GENOMIC DNA]</scope>
    <source>
        <strain evidence="1 2">DSM 43794</strain>
    </source>
</reference>
<name>A0A1H1BQT4_9ACTN</name>
<proteinExistence type="predicted"/>
<dbReference type="InterPro" id="IPR039556">
    <property type="entry name" value="ICL/PEPM"/>
</dbReference>
<evidence type="ECO:0000313" key="1">
    <source>
        <dbReference type="EMBL" id="SDQ54301.1"/>
    </source>
</evidence>
<dbReference type="InterPro" id="IPR015813">
    <property type="entry name" value="Pyrv/PenolPyrv_kinase-like_dom"/>
</dbReference>
<dbReference type="InterPro" id="IPR040442">
    <property type="entry name" value="Pyrv_kinase-like_dom_sf"/>
</dbReference>
<evidence type="ECO:0000313" key="2">
    <source>
        <dbReference type="Proteomes" id="UP000217103"/>
    </source>
</evidence>
<dbReference type="GO" id="GO:0016829">
    <property type="term" value="F:lyase activity"/>
    <property type="evidence" value="ECO:0007669"/>
    <property type="project" value="UniProtKB-KW"/>
</dbReference>
<organism evidence="1 2">
    <name type="scientific">Thermostaphylospora chromogena</name>
    <dbReference type="NCBI Taxonomy" id="35622"/>
    <lineage>
        <taxon>Bacteria</taxon>
        <taxon>Bacillati</taxon>
        <taxon>Actinomycetota</taxon>
        <taxon>Actinomycetes</taxon>
        <taxon>Streptosporangiales</taxon>
        <taxon>Thermomonosporaceae</taxon>
        <taxon>Thermostaphylospora</taxon>
    </lineage>
</organism>
<dbReference type="PANTHER" id="PTHR42905:SF16">
    <property type="entry name" value="CARBOXYPHOSPHONOENOLPYRUVATE PHOSPHONOMUTASE-LIKE PROTEIN (AFU_ORTHOLOGUE AFUA_5G07230)"/>
    <property type="match status" value="1"/>
</dbReference>
<accession>A0A1H1BQT4</accession>
<keyword evidence="2" id="KW-1185">Reference proteome</keyword>
<dbReference type="Pfam" id="PF13714">
    <property type="entry name" value="PEP_mutase"/>
    <property type="match status" value="1"/>
</dbReference>
<sequence length="248" mass="26097">MSDLAKRLRELHHLDHPLVLPNVWDAGTAQVCVSAGFSALATPSSGISESLGYDDGQQAPVDEMFAAAARIIRAVDVPVSVDAEAGYGLAPDEFAARLLDIGAAGCNVEDTAHPADTLVPVEEQARWLAALREAAPDLVINARVDVFLRGTGATRETVDEAVTRAKAYLEAGADCVYPILAPGEEVLAELVQRIPGPVNAMFRSGGPSLARLAELGVARITFGDGLYHAALRHVGEIAARIAAMADPW</sequence>
<dbReference type="OrthoDB" id="9771433at2"/>
<gene>
    <name evidence="1" type="ORF">SAMN04489764_1077</name>
</gene>
<dbReference type="SUPFAM" id="SSF51621">
    <property type="entry name" value="Phosphoenolpyruvate/pyruvate domain"/>
    <property type="match status" value="1"/>
</dbReference>
<keyword evidence="1" id="KW-0456">Lyase</keyword>
<dbReference type="STRING" id="35622.SAMN04489764_1077"/>
<protein>
    <submittedName>
        <fullName evidence="1">2-Methylisocitrate lyase, PEP mutase family</fullName>
    </submittedName>
</protein>
<dbReference type="AlphaFoldDB" id="A0A1H1BQT4"/>
<dbReference type="PANTHER" id="PTHR42905">
    <property type="entry name" value="PHOSPHOENOLPYRUVATE CARBOXYLASE"/>
    <property type="match status" value="1"/>
</dbReference>
<dbReference type="EMBL" id="FNKK01000002">
    <property type="protein sequence ID" value="SDQ54301.1"/>
    <property type="molecule type" value="Genomic_DNA"/>
</dbReference>
<dbReference type="Proteomes" id="UP000217103">
    <property type="component" value="Unassembled WGS sequence"/>
</dbReference>